<protein>
    <submittedName>
        <fullName evidence="1">Uncharacterized protein</fullName>
    </submittedName>
</protein>
<dbReference type="Proteomes" id="UP000281549">
    <property type="component" value="Unassembled WGS sequence"/>
</dbReference>
<dbReference type="EMBL" id="ML006437">
    <property type="protein sequence ID" value="RKP16539.1"/>
    <property type="molecule type" value="Genomic_DNA"/>
</dbReference>
<accession>A0A4V1IZ21</accession>
<proteinExistence type="predicted"/>
<organism evidence="1 2">
    <name type="scientific">Rozella allomycis (strain CSF55)</name>
    <dbReference type="NCBI Taxonomy" id="988480"/>
    <lineage>
        <taxon>Eukaryota</taxon>
        <taxon>Fungi</taxon>
        <taxon>Fungi incertae sedis</taxon>
        <taxon>Cryptomycota</taxon>
        <taxon>Cryptomycota incertae sedis</taxon>
        <taxon>Rozella</taxon>
    </lineage>
</organism>
<evidence type="ECO:0000313" key="1">
    <source>
        <dbReference type="EMBL" id="RKP16539.1"/>
    </source>
</evidence>
<dbReference type="AlphaFoldDB" id="A0A4V1IZ21"/>
<sequence>IRDLAINNADSKQYLILSDKLRDEDLLNLGVLLEDRDGSTKRDEERERNKALVAAEKERKKQEKIEKAKINPNEMFKIGDYKDLFSKFDETKGFPTHDNKGEELAKSKTKKLRKEFDAQLKLHDQYINGTL</sequence>
<name>A0A4V1IZ21_ROZAC</name>
<evidence type="ECO:0000313" key="2">
    <source>
        <dbReference type="Proteomes" id="UP000281549"/>
    </source>
</evidence>
<gene>
    <name evidence="1" type="ORF">ROZALSC1DRAFT_25152</name>
</gene>
<feature type="non-terminal residue" evidence="1">
    <location>
        <position position="1"/>
    </location>
</feature>
<reference evidence="2" key="1">
    <citation type="journal article" date="2018" name="Nat. Microbiol.">
        <title>Leveraging single-cell genomics to expand the fungal tree of life.</title>
        <authorList>
            <person name="Ahrendt S.R."/>
            <person name="Quandt C.A."/>
            <person name="Ciobanu D."/>
            <person name="Clum A."/>
            <person name="Salamov A."/>
            <person name="Andreopoulos B."/>
            <person name="Cheng J.F."/>
            <person name="Woyke T."/>
            <person name="Pelin A."/>
            <person name="Henrissat B."/>
            <person name="Reynolds N.K."/>
            <person name="Benny G.L."/>
            <person name="Smith M.E."/>
            <person name="James T.Y."/>
            <person name="Grigoriev I.V."/>
        </authorList>
    </citation>
    <scope>NUCLEOTIDE SEQUENCE [LARGE SCALE GENOMIC DNA]</scope>
    <source>
        <strain evidence="2">CSF55</strain>
    </source>
</reference>